<evidence type="ECO:0000313" key="3">
    <source>
        <dbReference type="Proteomes" id="UP000240535"/>
    </source>
</evidence>
<sequence>MISSLEIYKKILGDKKVDIIEFLVLKCDKRGFITLTIDEISKELDTSKPTIIATFNLLRSKGTLKRIKNGVYKITL</sequence>
<dbReference type="EMBL" id="PDHH01000001">
    <property type="protein sequence ID" value="PSM52997.1"/>
    <property type="molecule type" value="Genomic_DNA"/>
</dbReference>
<dbReference type="InterPro" id="IPR036390">
    <property type="entry name" value="WH_DNA-bd_sf"/>
</dbReference>
<feature type="domain" description="Plasmid replication protein RepL" evidence="1">
    <location>
        <begin position="11"/>
        <end position="74"/>
    </location>
</feature>
<dbReference type="RefSeq" id="WP_106869338.1">
    <property type="nucleotide sequence ID" value="NZ_CP053841.1"/>
</dbReference>
<dbReference type="GO" id="GO:0006276">
    <property type="term" value="P:plasmid maintenance"/>
    <property type="evidence" value="ECO:0007669"/>
    <property type="project" value="InterPro"/>
</dbReference>
<dbReference type="Proteomes" id="UP000240535">
    <property type="component" value="Unassembled WGS sequence"/>
</dbReference>
<accession>A0A2P8R3B7</accession>
<evidence type="ECO:0000313" key="2">
    <source>
        <dbReference type="EMBL" id="PSM52997.1"/>
    </source>
</evidence>
<gene>
    <name evidence="2" type="ORF">CQ405_00110</name>
</gene>
<dbReference type="AlphaFoldDB" id="A0A2P8R3B7"/>
<comment type="caution">
    <text evidence="2">The sequence shown here is derived from an EMBL/GenBank/DDBJ whole genome shotgun (WGS) entry which is preliminary data.</text>
</comment>
<dbReference type="Pfam" id="PF05732">
    <property type="entry name" value="RepL"/>
    <property type="match status" value="1"/>
</dbReference>
<dbReference type="InterPro" id="IPR008813">
    <property type="entry name" value="Plasmid_replication_RepL"/>
</dbReference>
<dbReference type="GO" id="GO:0006260">
    <property type="term" value="P:DNA replication"/>
    <property type="evidence" value="ECO:0007669"/>
    <property type="project" value="InterPro"/>
</dbReference>
<proteinExistence type="predicted"/>
<dbReference type="OrthoDB" id="5358181at2"/>
<dbReference type="SUPFAM" id="SSF46785">
    <property type="entry name" value="Winged helix' DNA-binding domain"/>
    <property type="match status" value="1"/>
</dbReference>
<organism evidence="2 3">
    <name type="scientific">Campylobacter blaseri</name>
    <dbReference type="NCBI Taxonomy" id="2042961"/>
    <lineage>
        <taxon>Bacteria</taxon>
        <taxon>Pseudomonadati</taxon>
        <taxon>Campylobacterota</taxon>
        <taxon>Epsilonproteobacteria</taxon>
        <taxon>Campylobacterales</taxon>
        <taxon>Campylobacteraceae</taxon>
        <taxon>Campylobacter</taxon>
    </lineage>
</organism>
<evidence type="ECO:0000259" key="1">
    <source>
        <dbReference type="Pfam" id="PF05732"/>
    </source>
</evidence>
<protein>
    <submittedName>
        <fullName evidence="2">ArsR family transcriptional regulator</fullName>
    </submittedName>
</protein>
<keyword evidence="3" id="KW-1185">Reference proteome</keyword>
<name>A0A2P8R3B7_9BACT</name>
<reference evidence="3" key="1">
    <citation type="submission" date="2017-10" db="EMBL/GenBank/DDBJ databases">
        <title>Campylobacter species from seals.</title>
        <authorList>
            <person name="Gilbert M.J."/>
            <person name="Zomer A.L."/>
            <person name="Timmerman A.J."/>
            <person name="Duim B."/>
            <person name="Wagenaar J.A."/>
        </authorList>
    </citation>
    <scope>NUCLEOTIDE SEQUENCE [LARGE SCALE GENOMIC DNA]</scope>
    <source>
        <strain evidence="3">17S00004-5</strain>
    </source>
</reference>